<dbReference type="InterPro" id="IPR017853">
    <property type="entry name" value="GH"/>
</dbReference>
<dbReference type="GO" id="GO:0004556">
    <property type="term" value="F:alpha-amylase activity"/>
    <property type="evidence" value="ECO:0007669"/>
    <property type="project" value="TreeGrafter"/>
</dbReference>
<dbReference type="InterPro" id="IPR032091">
    <property type="entry name" value="Malt_amylase-like_C"/>
</dbReference>
<comment type="similarity">
    <text evidence="1">Belongs to the glycosyl hydrolase 13 family.</text>
</comment>
<dbReference type="EMBL" id="LKCW01000094">
    <property type="protein sequence ID" value="KPM39949.1"/>
    <property type="molecule type" value="Genomic_DNA"/>
</dbReference>
<name>A0A0P7BI38_9HYPO</name>
<evidence type="ECO:0000259" key="5">
    <source>
        <dbReference type="SMART" id="SM00642"/>
    </source>
</evidence>
<dbReference type="SMART" id="SM00642">
    <property type="entry name" value="Aamy"/>
    <property type="match status" value="1"/>
</dbReference>
<organism evidence="6 7">
    <name type="scientific">Neonectria ditissima</name>
    <dbReference type="NCBI Taxonomy" id="78410"/>
    <lineage>
        <taxon>Eukaryota</taxon>
        <taxon>Fungi</taxon>
        <taxon>Dikarya</taxon>
        <taxon>Ascomycota</taxon>
        <taxon>Pezizomycotina</taxon>
        <taxon>Sordariomycetes</taxon>
        <taxon>Hypocreomycetidae</taxon>
        <taxon>Hypocreales</taxon>
        <taxon>Nectriaceae</taxon>
        <taxon>Neonectria</taxon>
    </lineage>
</organism>
<dbReference type="PANTHER" id="PTHR10357:SF232">
    <property type="entry name" value="GLYCOSYL HYDROLASE FAMILY 13 CATALYTIC DOMAIN-CONTAINING PROTEIN"/>
    <property type="match status" value="1"/>
</dbReference>
<dbReference type="CDD" id="cd11333">
    <property type="entry name" value="AmyAc_SI_OligoGlu_DGase"/>
    <property type="match status" value="1"/>
</dbReference>
<dbReference type="Gene3D" id="2.60.40.1180">
    <property type="entry name" value="Golgi alpha-mannosidase II"/>
    <property type="match status" value="1"/>
</dbReference>
<keyword evidence="7" id="KW-1185">Reference proteome</keyword>
<proteinExistence type="inferred from homology"/>
<dbReference type="PANTHER" id="PTHR10357">
    <property type="entry name" value="ALPHA-AMYLASE FAMILY MEMBER"/>
    <property type="match status" value="1"/>
</dbReference>
<gene>
    <name evidence="6" type="ORF">AK830_g6613</name>
</gene>
<dbReference type="GO" id="GO:0033934">
    <property type="term" value="F:glucan 1,4-alpha-maltotriohydrolase activity"/>
    <property type="evidence" value="ECO:0007669"/>
    <property type="project" value="TreeGrafter"/>
</dbReference>
<evidence type="ECO:0000256" key="4">
    <source>
        <dbReference type="ARBA" id="ARBA00026248"/>
    </source>
</evidence>
<reference evidence="6 7" key="1">
    <citation type="submission" date="2015-09" db="EMBL/GenBank/DDBJ databases">
        <title>Draft genome of a European isolate of the apple canker pathogen Neonectria ditissima.</title>
        <authorList>
            <person name="Gomez-Cortecero A."/>
            <person name="Harrison R.J."/>
            <person name="Armitage A.D."/>
        </authorList>
    </citation>
    <scope>NUCLEOTIDE SEQUENCE [LARGE SCALE GENOMIC DNA]</scope>
    <source>
        <strain evidence="6 7">R09/05</strain>
    </source>
</reference>
<dbReference type="OrthoDB" id="204980at2759"/>
<dbReference type="SUPFAM" id="SSF51011">
    <property type="entry name" value="Glycosyl hydrolase domain"/>
    <property type="match status" value="1"/>
</dbReference>
<dbReference type="GO" id="GO:0000025">
    <property type="term" value="P:maltose catabolic process"/>
    <property type="evidence" value="ECO:0007669"/>
    <property type="project" value="TreeGrafter"/>
</dbReference>
<keyword evidence="3" id="KW-0326">Glycosidase</keyword>
<protein>
    <submittedName>
        <fullName evidence="6">Alpha-glucosidase</fullName>
    </submittedName>
</protein>
<comment type="caution">
    <text evidence="6">The sequence shown here is derived from an EMBL/GenBank/DDBJ whole genome shotgun (WGS) entry which is preliminary data.</text>
</comment>
<dbReference type="InterPro" id="IPR006047">
    <property type="entry name" value="GH13_cat_dom"/>
</dbReference>
<dbReference type="GO" id="GO:0004574">
    <property type="term" value="F:oligo-1,6-glucosidase activity"/>
    <property type="evidence" value="ECO:0007669"/>
    <property type="project" value="TreeGrafter"/>
</dbReference>
<dbReference type="GO" id="GO:0005987">
    <property type="term" value="P:sucrose catabolic process"/>
    <property type="evidence" value="ECO:0007669"/>
    <property type="project" value="TreeGrafter"/>
</dbReference>
<dbReference type="FunFam" id="3.20.20.80:FF:000064">
    <property type="entry name" value="Oligo-1,6-glucosidase"/>
    <property type="match status" value="1"/>
</dbReference>
<dbReference type="Gene3D" id="3.90.400.10">
    <property type="entry name" value="Oligo-1,6-glucosidase, Domain 2"/>
    <property type="match status" value="1"/>
</dbReference>
<dbReference type="InterPro" id="IPR045857">
    <property type="entry name" value="O16G_dom_2"/>
</dbReference>
<dbReference type="InterPro" id="IPR013780">
    <property type="entry name" value="Glyco_hydro_b"/>
</dbReference>
<dbReference type="SUPFAM" id="SSF51445">
    <property type="entry name" value="(Trans)glycosidases"/>
    <property type="match status" value="1"/>
</dbReference>
<feature type="domain" description="Glycosyl hydrolase family 13 catalytic" evidence="5">
    <location>
        <begin position="84"/>
        <end position="496"/>
    </location>
</feature>
<dbReference type="Pfam" id="PF00128">
    <property type="entry name" value="Alpha-amylase"/>
    <property type="match status" value="1"/>
</dbReference>
<evidence type="ECO:0000256" key="1">
    <source>
        <dbReference type="ARBA" id="ARBA00008061"/>
    </source>
</evidence>
<dbReference type="GO" id="GO:0004575">
    <property type="term" value="F:sucrose alpha-glucosidase activity"/>
    <property type="evidence" value="ECO:0007669"/>
    <property type="project" value="TreeGrafter"/>
</dbReference>
<dbReference type="STRING" id="78410.A0A0P7BI38"/>
<evidence type="ECO:0000256" key="2">
    <source>
        <dbReference type="ARBA" id="ARBA00022801"/>
    </source>
</evidence>
<sequence length="635" mass="73246">MPFKKQPRSCNPTSPADRRHLLTLLVGELKSDSLSASFNDHTHATLRRTTQYHIRELLKWPRYEAMDAAAKQHRAWWKESSVYQVYPASFQDSTGSGTGDLKGIISRVDYLKNLGVDIVWLSPVFDSPQIDMGYDISDYEKIWPPYGDVGDVDVLKDKLHERGMKLVMDLVVNHTSDEHKWFKESRKSKDNPYRDWYVWKPAKYDADGNRQPPNNWQAHFQGDAWEYDESTDEYYLHLFCKEQPDLNWENPAVRDKVHEVMRFWLDRGVDGFRMDVINFISKDQAFPDSEQTVLRGSEYYACGPRLHEYLKDIGDILKEYDAFSVGEMPCVHDARDVIGAVAADRGELSMIFHFELMDIDHGSEGKFSPGIWPLSKLKTTVNKWQQFMIENNGWNALYLENHDQPRSVSRFVHDDPQNRTASAKLIAVFLGFQSGTPFIYQGQEIGMTNVPKDWGMEEYKDIDCLNHWGLFKDTANAATLEDLKREYQHKSRDNARTPMQWDTTQDAGFTTGGNPWMRVNDNYRDINAASQTEDPTSVYRCWRTVLDTRKAYKDIFVYGDFRLVDKAHDKIFAYSRTAENGDAALVVCNFSAEPVEWKLPAEAREVLLSSATRTLKDVNAKVIQLAPCESLALLL</sequence>
<dbReference type="Pfam" id="PF16657">
    <property type="entry name" value="Malt_amylase_C"/>
    <property type="match status" value="1"/>
</dbReference>
<dbReference type="Proteomes" id="UP000050424">
    <property type="component" value="Unassembled WGS sequence"/>
</dbReference>
<dbReference type="NCBIfam" id="NF008183">
    <property type="entry name" value="PRK10933.1"/>
    <property type="match status" value="1"/>
</dbReference>
<keyword evidence="2" id="KW-0378">Hydrolase</keyword>
<dbReference type="FunFam" id="3.90.400.10:FF:000003">
    <property type="entry name" value="Probable alpha-glucosidase (Maltase)"/>
    <property type="match status" value="1"/>
</dbReference>
<accession>A0A0P7BI38</accession>
<evidence type="ECO:0000313" key="6">
    <source>
        <dbReference type="EMBL" id="KPM39949.1"/>
    </source>
</evidence>
<evidence type="ECO:0000256" key="3">
    <source>
        <dbReference type="ARBA" id="ARBA00023295"/>
    </source>
</evidence>
<evidence type="ECO:0000313" key="7">
    <source>
        <dbReference type="Proteomes" id="UP000050424"/>
    </source>
</evidence>
<dbReference type="Gene3D" id="3.20.20.80">
    <property type="entry name" value="Glycosidases"/>
    <property type="match status" value="1"/>
</dbReference>
<keyword evidence="4" id="KW-0462">Maltose metabolism</keyword>
<dbReference type="AlphaFoldDB" id="A0A0P7BI38"/>